<reference evidence="1" key="1">
    <citation type="submission" date="2021-06" db="EMBL/GenBank/DDBJ databases">
        <authorList>
            <person name="Hodson N. C."/>
            <person name="Mongue J. A."/>
            <person name="Jaron S. K."/>
        </authorList>
    </citation>
    <scope>NUCLEOTIDE SEQUENCE</scope>
</reference>
<dbReference type="EMBL" id="CAJVCH010571657">
    <property type="protein sequence ID" value="CAG7838166.1"/>
    <property type="molecule type" value="Genomic_DNA"/>
</dbReference>
<protein>
    <submittedName>
        <fullName evidence="1">Uncharacterized protein</fullName>
    </submittedName>
</protein>
<dbReference type="Proteomes" id="UP000708208">
    <property type="component" value="Unassembled WGS sequence"/>
</dbReference>
<proteinExistence type="predicted"/>
<evidence type="ECO:0000313" key="1">
    <source>
        <dbReference type="EMBL" id="CAG7838166.1"/>
    </source>
</evidence>
<keyword evidence="2" id="KW-1185">Reference proteome</keyword>
<dbReference type="AlphaFoldDB" id="A0A8J2LUJ1"/>
<organism evidence="1 2">
    <name type="scientific">Allacma fusca</name>
    <dbReference type="NCBI Taxonomy" id="39272"/>
    <lineage>
        <taxon>Eukaryota</taxon>
        <taxon>Metazoa</taxon>
        <taxon>Ecdysozoa</taxon>
        <taxon>Arthropoda</taxon>
        <taxon>Hexapoda</taxon>
        <taxon>Collembola</taxon>
        <taxon>Symphypleona</taxon>
        <taxon>Sminthuridae</taxon>
        <taxon>Allacma</taxon>
    </lineage>
</organism>
<feature type="non-terminal residue" evidence="1">
    <location>
        <position position="1"/>
    </location>
</feature>
<accession>A0A8J2LUJ1</accession>
<gene>
    <name evidence="1" type="ORF">AFUS01_LOCUS47161</name>
</gene>
<sequence length="41" mass="4944">KYHIKVPKSEVSRGYMFCRPNERLEMFCTARDYYFSAASNF</sequence>
<comment type="caution">
    <text evidence="1">The sequence shown here is derived from an EMBL/GenBank/DDBJ whole genome shotgun (WGS) entry which is preliminary data.</text>
</comment>
<name>A0A8J2LUJ1_9HEXA</name>
<evidence type="ECO:0000313" key="2">
    <source>
        <dbReference type="Proteomes" id="UP000708208"/>
    </source>
</evidence>